<keyword evidence="1" id="KW-0969">Cilium</keyword>
<organism evidence="1 2">
    <name type="scientific">Shouchella clausii</name>
    <name type="common">Alkalihalobacillus clausii</name>
    <dbReference type="NCBI Taxonomy" id="79880"/>
    <lineage>
        <taxon>Bacteria</taxon>
        <taxon>Bacillati</taxon>
        <taxon>Bacillota</taxon>
        <taxon>Bacilli</taxon>
        <taxon>Bacillales</taxon>
        <taxon>Bacillaceae</taxon>
        <taxon>Shouchella</taxon>
    </lineage>
</organism>
<dbReference type="Pfam" id="PF06289">
    <property type="entry name" value="FlbD"/>
    <property type="match status" value="1"/>
</dbReference>
<name>A0A268P4C0_SHOCL</name>
<dbReference type="AlphaFoldDB" id="A0A268P4C0"/>
<dbReference type="Proteomes" id="UP000216207">
    <property type="component" value="Unassembled WGS sequence"/>
</dbReference>
<accession>A0A268P4C0</accession>
<gene>
    <name evidence="1" type="ORF">CHH72_04010</name>
</gene>
<dbReference type="RefSeq" id="WP_063608329.1">
    <property type="nucleotide sequence ID" value="NZ_BOQS01000003.1"/>
</dbReference>
<evidence type="ECO:0000313" key="1">
    <source>
        <dbReference type="EMBL" id="PAE90155.1"/>
    </source>
</evidence>
<dbReference type="InterPro" id="IPR009384">
    <property type="entry name" value="SwrD-like"/>
</dbReference>
<evidence type="ECO:0000313" key="2">
    <source>
        <dbReference type="Proteomes" id="UP000216207"/>
    </source>
</evidence>
<keyword evidence="1" id="KW-0966">Cell projection</keyword>
<dbReference type="EMBL" id="NPCC01000005">
    <property type="protein sequence ID" value="PAE90155.1"/>
    <property type="molecule type" value="Genomic_DNA"/>
</dbReference>
<sequence length="71" mass="7777">MIPLTRLNGQRLLLNLLLIEKVEALPDTTITLVSGKKLVVADDMEQVGQAINNRMAEIGLVGSYKREDLSG</sequence>
<proteinExistence type="predicted"/>
<dbReference type="PANTHER" id="PTHR39185">
    <property type="entry name" value="SWARMING MOTILITY PROTEIN SWRD"/>
    <property type="match status" value="1"/>
</dbReference>
<reference evidence="1 2" key="1">
    <citation type="submission" date="2017-07" db="EMBL/GenBank/DDBJ databases">
        <title>Isolation and whole genome analysis of endospore-forming bacteria from heroin.</title>
        <authorList>
            <person name="Kalinowski J."/>
            <person name="Ahrens B."/>
            <person name="Al-Dilaimi A."/>
            <person name="Winkler A."/>
            <person name="Wibberg D."/>
            <person name="Schleenbecker U."/>
            <person name="Ruckert C."/>
            <person name="Wolfel R."/>
            <person name="Grass G."/>
        </authorList>
    </citation>
    <scope>NUCLEOTIDE SEQUENCE [LARGE SCALE GENOMIC DNA]</scope>
    <source>
        <strain evidence="1 2">7539</strain>
    </source>
</reference>
<comment type="caution">
    <text evidence="1">The sequence shown here is derived from an EMBL/GenBank/DDBJ whole genome shotgun (WGS) entry which is preliminary data.</text>
</comment>
<dbReference type="PANTHER" id="PTHR39185:SF1">
    <property type="entry name" value="SWARMING MOTILITY PROTEIN SWRD"/>
    <property type="match status" value="1"/>
</dbReference>
<protein>
    <submittedName>
        <fullName evidence="1">Flagellar protein FlbD</fullName>
    </submittedName>
</protein>
<keyword evidence="1" id="KW-0282">Flagellum</keyword>